<gene>
    <name evidence="10" type="ORF">Q9R08_18760</name>
</gene>
<evidence type="ECO:0000256" key="5">
    <source>
        <dbReference type="ARBA" id="ARBA00022833"/>
    </source>
</evidence>
<feature type="transmembrane region" description="Helical" evidence="9">
    <location>
        <begin position="34"/>
        <end position="52"/>
    </location>
</feature>
<keyword evidence="7 9" id="KW-0472">Membrane</keyword>
<feature type="transmembrane region" description="Helical" evidence="9">
    <location>
        <begin position="243"/>
        <end position="261"/>
    </location>
</feature>
<dbReference type="PANTHER" id="PTHR11040">
    <property type="entry name" value="ZINC/IRON TRANSPORTER"/>
    <property type="match status" value="1"/>
</dbReference>
<comment type="caution">
    <text evidence="10">The sequence shown here is derived from an EMBL/GenBank/DDBJ whole genome shotgun (WGS) entry which is preliminary data.</text>
</comment>
<comment type="similarity">
    <text evidence="2">Belongs to the ZIP transporter (TC 2.A.5) family.</text>
</comment>
<evidence type="ECO:0000256" key="6">
    <source>
        <dbReference type="ARBA" id="ARBA00022989"/>
    </source>
</evidence>
<dbReference type="Proteomes" id="UP001235133">
    <property type="component" value="Unassembled WGS sequence"/>
</dbReference>
<feature type="transmembrane region" description="Helical" evidence="9">
    <location>
        <begin position="273"/>
        <end position="291"/>
    </location>
</feature>
<dbReference type="RefSeq" id="WP_308869695.1">
    <property type="nucleotide sequence ID" value="NZ_JAVFWO010000006.1"/>
</dbReference>
<feature type="transmembrane region" description="Helical" evidence="9">
    <location>
        <begin position="170"/>
        <end position="193"/>
    </location>
</feature>
<keyword evidence="3" id="KW-1003">Cell membrane</keyword>
<dbReference type="PANTHER" id="PTHR11040:SF211">
    <property type="entry name" value="ZINC TRANSPORTER ZIP11"/>
    <property type="match status" value="1"/>
</dbReference>
<evidence type="ECO:0000256" key="3">
    <source>
        <dbReference type="ARBA" id="ARBA00022475"/>
    </source>
</evidence>
<dbReference type="Pfam" id="PF02535">
    <property type="entry name" value="Zip"/>
    <property type="match status" value="1"/>
</dbReference>
<sequence>MDGVWLAALSGLIGGGTLLVGAAVAWFVDIPQRVVAGIMALGAGVLISTLAFELVEEAADDGGLVPTTVGFLGGAILYIVADQLVSRPRKHKPVSPSAGTAARRPQTPDATAGATASAGVAPLATGSASARRPAPSEVPANIVARRAAGAAGSAGVVIAIGALIDGIPESIVMGLSVLQGGISIPIVAAIAISNIPEGLGSTAALKRGGRQGRFVALLWLGIALVTVVASVSGYVLLQSASPDLIALITTIAAGGLLAMVCNTMIPEAFDEQHALTGLWATIGFLGAFLLHELA</sequence>
<feature type="transmembrane region" description="Helical" evidence="9">
    <location>
        <begin position="64"/>
        <end position="81"/>
    </location>
</feature>
<keyword evidence="5" id="KW-0862">Zinc</keyword>
<comment type="subcellular location">
    <subcellularLocation>
        <location evidence="1">Cell membrane</location>
        <topology evidence="1">Multi-pass membrane protein</topology>
    </subcellularLocation>
</comment>
<evidence type="ECO:0000256" key="7">
    <source>
        <dbReference type="ARBA" id="ARBA00023136"/>
    </source>
</evidence>
<evidence type="ECO:0000256" key="8">
    <source>
        <dbReference type="SAM" id="MobiDB-lite"/>
    </source>
</evidence>
<protein>
    <submittedName>
        <fullName evidence="10">ZIP family zinc transporter</fullName>
    </submittedName>
</protein>
<feature type="transmembrane region" description="Helical" evidence="9">
    <location>
        <begin position="6"/>
        <end position="27"/>
    </location>
</feature>
<keyword evidence="11" id="KW-1185">Reference proteome</keyword>
<evidence type="ECO:0000256" key="9">
    <source>
        <dbReference type="SAM" id="Phobius"/>
    </source>
</evidence>
<accession>A0ABU0Z7P8</accession>
<evidence type="ECO:0000256" key="2">
    <source>
        <dbReference type="ARBA" id="ARBA00006939"/>
    </source>
</evidence>
<dbReference type="InterPro" id="IPR003689">
    <property type="entry name" value="ZIP"/>
</dbReference>
<reference evidence="10 11" key="1">
    <citation type="submission" date="2023-08" db="EMBL/GenBank/DDBJ databases">
        <title>Microbacterium psychrotolerans sp. nov., a psychrotolerant bacterium isolated from soil in Heilongjiang Province, China.</title>
        <authorList>
            <person name="An P."/>
            <person name="Zhao D."/>
            <person name="Xiang H."/>
        </authorList>
    </citation>
    <scope>NUCLEOTIDE SEQUENCE [LARGE SCALE GENOMIC DNA]</scope>
    <source>
        <strain evidence="10 11">QXD-8</strain>
    </source>
</reference>
<organism evidence="10 11">
    <name type="scientific">Microbacterium psychrotolerans</name>
    <dbReference type="NCBI Taxonomy" id="3068321"/>
    <lineage>
        <taxon>Bacteria</taxon>
        <taxon>Bacillati</taxon>
        <taxon>Actinomycetota</taxon>
        <taxon>Actinomycetes</taxon>
        <taxon>Micrococcales</taxon>
        <taxon>Microbacteriaceae</taxon>
        <taxon>Microbacterium</taxon>
    </lineage>
</organism>
<keyword evidence="4 9" id="KW-0812">Transmembrane</keyword>
<evidence type="ECO:0000313" key="10">
    <source>
        <dbReference type="EMBL" id="MDQ7880038.1"/>
    </source>
</evidence>
<feature type="region of interest" description="Disordered" evidence="8">
    <location>
        <begin position="89"/>
        <end position="115"/>
    </location>
</feature>
<dbReference type="EMBL" id="JAVFWO010000006">
    <property type="protein sequence ID" value="MDQ7880038.1"/>
    <property type="molecule type" value="Genomic_DNA"/>
</dbReference>
<keyword evidence="6 9" id="KW-1133">Transmembrane helix</keyword>
<name>A0ABU0Z7P8_9MICO</name>
<evidence type="ECO:0000256" key="4">
    <source>
        <dbReference type="ARBA" id="ARBA00022692"/>
    </source>
</evidence>
<feature type="transmembrane region" description="Helical" evidence="9">
    <location>
        <begin position="214"/>
        <end position="237"/>
    </location>
</feature>
<evidence type="ECO:0000313" key="11">
    <source>
        <dbReference type="Proteomes" id="UP001235133"/>
    </source>
</evidence>
<evidence type="ECO:0000256" key="1">
    <source>
        <dbReference type="ARBA" id="ARBA00004651"/>
    </source>
</evidence>
<proteinExistence type="inferred from homology"/>